<dbReference type="Pfam" id="PF07831">
    <property type="entry name" value="PYNP_C"/>
    <property type="match status" value="1"/>
</dbReference>
<evidence type="ECO:0000256" key="5">
    <source>
        <dbReference type="ARBA" id="ARBA00011889"/>
    </source>
</evidence>
<dbReference type="GO" id="GO:0009032">
    <property type="term" value="F:thymidine phosphorylase activity"/>
    <property type="evidence" value="ECO:0007669"/>
    <property type="project" value="TreeGrafter"/>
</dbReference>
<dbReference type="InterPro" id="IPR018090">
    <property type="entry name" value="Pyrmidine_PPas_bac/euk"/>
</dbReference>
<dbReference type="SUPFAM" id="SSF52418">
    <property type="entry name" value="Nucleoside phosphorylase/phosphoribosyltransferase catalytic domain"/>
    <property type="match status" value="1"/>
</dbReference>
<dbReference type="InterPro" id="IPR036566">
    <property type="entry name" value="PYNP-like_C_sf"/>
</dbReference>
<evidence type="ECO:0000313" key="12">
    <source>
        <dbReference type="EMBL" id="MZP28423.1"/>
    </source>
</evidence>
<dbReference type="Pfam" id="PF02885">
    <property type="entry name" value="Glycos_trans_3N"/>
    <property type="match status" value="1"/>
</dbReference>
<dbReference type="OrthoDB" id="9763887at2"/>
<keyword evidence="8 12" id="KW-0808">Transferase</keyword>
<dbReference type="EMBL" id="WXEY01000001">
    <property type="protein sequence ID" value="MZP28423.1"/>
    <property type="molecule type" value="Genomic_DNA"/>
</dbReference>
<comment type="catalytic activity">
    <reaction evidence="9">
        <text>uridine + phosphate = alpha-D-ribose 1-phosphate + uracil</text>
        <dbReference type="Rhea" id="RHEA:24388"/>
        <dbReference type="ChEBI" id="CHEBI:16704"/>
        <dbReference type="ChEBI" id="CHEBI:17568"/>
        <dbReference type="ChEBI" id="CHEBI:43474"/>
        <dbReference type="ChEBI" id="CHEBI:57720"/>
        <dbReference type="EC" id="2.4.2.2"/>
    </reaction>
</comment>
<dbReference type="InterPro" id="IPR000312">
    <property type="entry name" value="Glycosyl_Trfase_fam3"/>
</dbReference>
<comment type="catalytic activity">
    <reaction evidence="10">
        <text>thymidine + phosphate = 2-deoxy-alpha-D-ribose 1-phosphate + thymine</text>
        <dbReference type="Rhea" id="RHEA:16037"/>
        <dbReference type="ChEBI" id="CHEBI:17748"/>
        <dbReference type="ChEBI" id="CHEBI:17821"/>
        <dbReference type="ChEBI" id="CHEBI:43474"/>
        <dbReference type="ChEBI" id="CHEBI:57259"/>
        <dbReference type="EC" id="2.4.2.2"/>
    </reaction>
</comment>
<dbReference type="NCBIfam" id="NF004490">
    <property type="entry name" value="PRK05820.1"/>
    <property type="match status" value="1"/>
</dbReference>
<dbReference type="Gene3D" id="1.20.970.10">
    <property type="entry name" value="Transferase, Pyrimidine Nucleoside Phosphorylase, Chain C"/>
    <property type="match status" value="1"/>
</dbReference>
<dbReference type="InterPro" id="IPR017459">
    <property type="entry name" value="Glycosyl_Trfase_fam3_N_dom"/>
</dbReference>
<comment type="subunit">
    <text evidence="4">Homodimer.</text>
</comment>
<name>A0A845KYA5_9FIRM</name>
<dbReference type="PANTHER" id="PTHR10515:SF0">
    <property type="entry name" value="THYMIDINE PHOSPHORYLASE"/>
    <property type="match status" value="1"/>
</dbReference>
<gene>
    <name evidence="12" type="ORF">GTO91_01630</name>
</gene>
<dbReference type="Pfam" id="PF00591">
    <property type="entry name" value="Glycos_transf_3"/>
    <property type="match status" value="1"/>
</dbReference>
<evidence type="ECO:0000313" key="13">
    <source>
        <dbReference type="Proteomes" id="UP000463470"/>
    </source>
</evidence>
<evidence type="ECO:0000256" key="8">
    <source>
        <dbReference type="ARBA" id="ARBA00022679"/>
    </source>
</evidence>
<organism evidence="12 13">
    <name type="scientific">Heliomicrobium undosum</name>
    <dbReference type="NCBI Taxonomy" id="121734"/>
    <lineage>
        <taxon>Bacteria</taxon>
        <taxon>Bacillati</taxon>
        <taxon>Bacillota</taxon>
        <taxon>Clostridia</taxon>
        <taxon>Eubacteriales</taxon>
        <taxon>Heliobacteriaceae</taxon>
        <taxon>Heliomicrobium</taxon>
    </lineage>
</organism>
<keyword evidence="7 12" id="KW-0328">Glycosyltransferase</keyword>
<dbReference type="Proteomes" id="UP000463470">
    <property type="component" value="Unassembled WGS sequence"/>
</dbReference>
<dbReference type="GO" id="GO:0005829">
    <property type="term" value="C:cytosol"/>
    <property type="evidence" value="ECO:0007669"/>
    <property type="project" value="TreeGrafter"/>
</dbReference>
<dbReference type="RefSeq" id="WP_161253816.1">
    <property type="nucleotide sequence ID" value="NZ_WXEY01000001.1"/>
</dbReference>
<comment type="caution">
    <text evidence="12">The sequence shown here is derived from an EMBL/GenBank/DDBJ whole genome shotgun (WGS) entry which is preliminary data.</text>
</comment>
<dbReference type="SUPFAM" id="SSF54680">
    <property type="entry name" value="Pyrimidine nucleoside phosphorylase C-terminal domain"/>
    <property type="match status" value="1"/>
</dbReference>
<dbReference type="SUPFAM" id="SSF47648">
    <property type="entry name" value="Nucleoside phosphorylase/phosphoribosyltransferase N-terminal domain"/>
    <property type="match status" value="1"/>
</dbReference>
<dbReference type="SMART" id="SM00941">
    <property type="entry name" value="PYNP_C"/>
    <property type="match status" value="1"/>
</dbReference>
<dbReference type="GO" id="GO:0006206">
    <property type="term" value="P:pyrimidine nucleobase metabolic process"/>
    <property type="evidence" value="ECO:0007669"/>
    <property type="project" value="InterPro"/>
</dbReference>
<dbReference type="PANTHER" id="PTHR10515">
    <property type="entry name" value="THYMIDINE PHOSPHORYLASE"/>
    <property type="match status" value="1"/>
</dbReference>
<dbReference type="AlphaFoldDB" id="A0A845KYA5"/>
<evidence type="ECO:0000256" key="6">
    <source>
        <dbReference type="ARBA" id="ARBA00014680"/>
    </source>
</evidence>
<dbReference type="PROSITE" id="PS00647">
    <property type="entry name" value="THYMID_PHOSPHORYLASE"/>
    <property type="match status" value="1"/>
</dbReference>
<dbReference type="InterPro" id="IPR000053">
    <property type="entry name" value="Thymidine/pyrmidine_PPase"/>
</dbReference>
<dbReference type="Gene3D" id="3.40.1030.10">
    <property type="entry name" value="Nucleoside phosphorylase/phosphoribosyltransferase catalytic domain"/>
    <property type="match status" value="1"/>
</dbReference>
<comment type="catalytic activity">
    <reaction evidence="1">
        <text>2'-deoxyuridine + phosphate = 2-deoxy-alpha-D-ribose 1-phosphate + uracil</text>
        <dbReference type="Rhea" id="RHEA:22824"/>
        <dbReference type="ChEBI" id="CHEBI:16450"/>
        <dbReference type="ChEBI" id="CHEBI:17568"/>
        <dbReference type="ChEBI" id="CHEBI:43474"/>
        <dbReference type="ChEBI" id="CHEBI:57259"/>
        <dbReference type="EC" id="2.4.2.2"/>
    </reaction>
</comment>
<dbReference type="InterPro" id="IPR017872">
    <property type="entry name" value="Pyrmidine_PPase_CS"/>
</dbReference>
<evidence type="ECO:0000256" key="4">
    <source>
        <dbReference type="ARBA" id="ARBA00011738"/>
    </source>
</evidence>
<dbReference type="EC" id="2.4.2.2" evidence="5"/>
<evidence type="ECO:0000256" key="7">
    <source>
        <dbReference type="ARBA" id="ARBA00022676"/>
    </source>
</evidence>
<evidence type="ECO:0000256" key="1">
    <source>
        <dbReference type="ARBA" id="ARBA00001066"/>
    </source>
</evidence>
<evidence type="ECO:0000259" key="11">
    <source>
        <dbReference type="SMART" id="SM00941"/>
    </source>
</evidence>
<evidence type="ECO:0000256" key="3">
    <source>
        <dbReference type="ARBA" id="ARBA00006915"/>
    </source>
</evidence>
<evidence type="ECO:0000256" key="9">
    <source>
        <dbReference type="ARBA" id="ARBA00048453"/>
    </source>
</evidence>
<proteinExistence type="inferred from homology"/>
<dbReference type="NCBIfam" id="TIGR02644">
    <property type="entry name" value="Y_phosphoryl"/>
    <property type="match status" value="1"/>
</dbReference>
<feature type="domain" description="Pyrimidine nucleoside phosphorylase C-terminal" evidence="11">
    <location>
        <begin position="378"/>
        <end position="451"/>
    </location>
</feature>
<sequence>MRAYDIIAKKRDGGELTAEEIRFFIHGFAKEKPVVNQAADALSSGDEESLDNGERRCVTDYQAAAWAMAVFLRGMTAEETAALTEAMVTSGETVDLSPIPGIKVDKHSTGGVGDTTTLILAPLVAAMGIPVAKMSGRGLGHTGGTLDKLESIPGLSIDLSREKFLAQVKELHVAVAGQTANLVPADQKLYALRDVTATVESIPLIASSVMSKKLAAGADAILLDVKVGQGAFMKNLDDAKELARAMVAIGNRLGRRTAALLTAMEQPLGNAVGNALEVAEAIAILANRDECGFGPISADLRTVTLELAARLAWMAGKADSVDAGLHLAETTLTSGAALERFRRFVAAQGGDSRVADAPETLLPQASIRQPVRAGREGLVTALDAMAIGRAAALLGAGRQQKGDPIDPAVGVVIHKRIGDTVKAGDVLAEVFANDSRWQAAAQAVSDAYAIGPGGEEESGALAPLPLILGEVH</sequence>
<evidence type="ECO:0000256" key="10">
    <source>
        <dbReference type="ARBA" id="ARBA00048525"/>
    </source>
</evidence>
<dbReference type="FunFam" id="3.40.1030.10:FF:000003">
    <property type="entry name" value="Pyrimidine-nucleoside phosphorylase"/>
    <property type="match status" value="1"/>
</dbReference>
<dbReference type="Gene3D" id="3.90.1170.30">
    <property type="entry name" value="Pyrimidine nucleoside phosphorylase-like, C-terminal domain"/>
    <property type="match status" value="1"/>
</dbReference>
<dbReference type="GO" id="GO:0006213">
    <property type="term" value="P:pyrimidine nucleoside metabolic process"/>
    <property type="evidence" value="ECO:0007669"/>
    <property type="project" value="InterPro"/>
</dbReference>
<dbReference type="InterPro" id="IPR036320">
    <property type="entry name" value="Glycosyl_Trfase_fam3_N_dom_sf"/>
</dbReference>
<dbReference type="InterPro" id="IPR035902">
    <property type="entry name" value="Nuc_phospho_transferase"/>
</dbReference>
<accession>A0A845KYA5</accession>
<comment type="function">
    <text evidence="2">Catalyzes phosphorolysis of the pyrimidine nucleosides uridine, thymidine and 2'-deoxyuridine with the formation of the corresponding pyrimidine base and ribose-1-phosphate.</text>
</comment>
<dbReference type="GO" id="GO:0004645">
    <property type="term" value="F:1,4-alpha-oligoglucan phosphorylase activity"/>
    <property type="evidence" value="ECO:0007669"/>
    <property type="project" value="InterPro"/>
</dbReference>
<protein>
    <recommendedName>
        <fullName evidence="6">Pyrimidine-nucleoside phosphorylase</fullName>
        <ecNumber evidence="5">2.4.2.2</ecNumber>
    </recommendedName>
</protein>
<evidence type="ECO:0000256" key="2">
    <source>
        <dbReference type="ARBA" id="ARBA00003877"/>
    </source>
</evidence>
<comment type="similarity">
    <text evidence="3">Belongs to the thymidine/pyrimidine-nucleoside phosphorylase family.</text>
</comment>
<dbReference type="PIRSF" id="PIRSF000478">
    <property type="entry name" value="TP_PyNP"/>
    <property type="match status" value="1"/>
</dbReference>
<reference evidence="12 13" key="1">
    <citation type="submission" date="2020-01" db="EMBL/GenBank/DDBJ databases">
        <title>Whole-genome sequence of Heliobacterium undosum DSM 13378.</title>
        <authorList>
            <person name="Kyndt J.A."/>
            <person name="Meyer T.E."/>
        </authorList>
    </citation>
    <scope>NUCLEOTIDE SEQUENCE [LARGE SCALE GENOMIC DNA]</scope>
    <source>
        <strain evidence="12 13">DSM 13378</strain>
    </source>
</reference>
<keyword evidence="13" id="KW-1185">Reference proteome</keyword>
<dbReference type="InterPro" id="IPR013102">
    <property type="entry name" value="PYNP_C"/>
</dbReference>